<dbReference type="EMBL" id="QGKV02001556">
    <property type="protein sequence ID" value="KAF3516025.1"/>
    <property type="molecule type" value="Genomic_DNA"/>
</dbReference>
<evidence type="ECO:0000313" key="3">
    <source>
        <dbReference type="Proteomes" id="UP000266723"/>
    </source>
</evidence>
<feature type="region of interest" description="Disordered" evidence="1">
    <location>
        <begin position="1"/>
        <end position="29"/>
    </location>
</feature>
<protein>
    <submittedName>
        <fullName evidence="2">Uncharacterized protein</fullName>
    </submittedName>
</protein>
<evidence type="ECO:0000256" key="1">
    <source>
        <dbReference type="SAM" id="MobiDB-lite"/>
    </source>
</evidence>
<sequence>MVRVELRATVEMGGAGGPSDPGRGKNPVDFSTEYGFDQWTIQKKQKIRKRLLKVRQECSKQERNHRIKGSSS</sequence>
<reference evidence="2 3" key="1">
    <citation type="journal article" date="2020" name="BMC Genomics">
        <title>Intraspecific diversification of the crop wild relative Brassica cretica Lam. using demographic model selection.</title>
        <authorList>
            <person name="Kioukis A."/>
            <person name="Michalopoulou V.A."/>
            <person name="Briers L."/>
            <person name="Pirintsos S."/>
            <person name="Studholme D.J."/>
            <person name="Pavlidis P."/>
            <person name="Sarris P.F."/>
        </authorList>
    </citation>
    <scope>NUCLEOTIDE SEQUENCE [LARGE SCALE GENOMIC DNA]</scope>
    <source>
        <strain evidence="3">cv. PFS-1207/04</strain>
    </source>
</reference>
<evidence type="ECO:0000313" key="2">
    <source>
        <dbReference type="EMBL" id="KAF3516025.1"/>
    </source>
</evidence>
<name>A0ABQ7APD2_BRACR</name>
<accession>A0ABQ7APD2</accession>
<gene>
    <name evidence="2" type="ORF">DY000_02062882</name>
</gene>
<dbReference type="Proteomes" id="UP000266723">
    <property type="component" value="Unassembled WGS sequence"/>
</dbReference>
<keyword evidence="3" id="KW-1185">Reference proteome</keyword>
<organism evidence="2 3">
    <name type="scientific">Brassica cretica</name>
    <name type="common">Mustard</name>
    <dbReference type="NCBI Taxonomy" id="69181"/>
    <lineage>
        <taxon>Eukaryota</taxon>
        <taxon>Viridiplantae</taxon>
        <taxon>Streptophyta</taxon>
        <taxon>Embryophyta</taxon>
        <taxon>Tracheophyta</taxon>
        <taxon>Spermatophyta</taxon>
        <taxon>Magnoliopsida</taxon>
        <taxon>eudicotyledons</taxon>
        <taxon>Gunneridae</taxon>
        <taxon>Pentapetalae</taxon>
        <taxon>rosids</taxon>
        <taxon>malvids</taxon>
        <taxon>Brassicales</taxon>
        <taxon>Brassicaceae</taxon>
        <taxon>Brassiceae</taxon>
        <taxon>Brassica</taxon>
    </lineage>
</organism>
<comment type="caution">
    <text evidence="2">The sequence shown here is derived from an EMBL/GenBank/DDBJ whole genome shotgun (WGS) entry which is preliminary data.</text>
</comment>
<proteinExistence type="predicted"/>